<dbReference type="Proteomes" id="UP001575105">
    <property type="component" value="Unassembled WGS sequence"/>
</dbReference>
<accession>A0ABV4U8T1</accession>
<keyword evidence="2" id="KW-0472">Membrane</keyword>
<proteinExistence type="predicted"/>
<evidence type="ECO:0000256" key="1">
    <source>
        <dbReference type="SAM" id="MobiDB-lite"/>
    </source>
</evidence>
<keyword evidence="2" id="KW-1133">Transmembrane helix</keyword>
<feature type="region of interest" description="Disordered" evidence="1">
    <location>
        <begin position="81"/>
        <end position="106"/>
    </location>
</feature>
<protein>
    <submittedName>
        <fullName evidence="3">Uncharacterized protein</fullName>
    </submittedName>
</protein>
<evidence type="ECO:0000313" key="3">
    <source>
        <dbReference type="EMBL" id="MFA9479946.1"/>
    </source>
</evidence>
<comment type="caution">
    <text evidence="3">The sequence shown here is derived from an EMBL/GenBank/DDBJ whole genome shotgun (WGS) entry which is preliminary data.</text>
</comment>
<feature type="transmembrane region" description="Helical" evidence="2">
    <location>
        <begin position="54"/>
        <end position="72"/>
    </location>
</feature>
<reference evidence="3 4" key="1">
    <citation type="submission" date="2024-08" db="EMBL/GenBank/DDBJ databases">
        <title>Whole-genome sequencing of halo(alkali)philic microorganisms from hypersaline lakes.</title>
        <authorList>
            <person name="Sorokin D.Y."/>
            <person name="Merkel A.Y."/>
            <person name="Messina E."/>
            <person name="Yakimov M."/>
        </authorList>
    </citation>
    <scope>NUCLEOTIDE SEQUENCE [LARGE SCALE GENOMIC DNA]</scope>
    <source>
        <strain evidence="3 4">AB-hyl4</strain>
    </source>
</reference>
<organism evidence="3 4">
    <name type="scientific">Natronomicrosphaera hydrolytica</name>
    <dbReference type="NCBI Taxonomy" id="3242702"/>
    <lineage>
        <taxon>Bacteria</taxon>
        <taxon>Pseudomonadati</taxon>
        <taxon>Planctomycetota</taxon>
        <taxon>Phycisphaerae</taxon>
        <taxon>Phycisphaerales</taxon>
        <taxon>Phycisphaeraceae</taxon>
        <taxon>Natronomicrosphaera</taxon>
    </lineage>
</organism>
<name>A0ABV4U8T1_9BACT</name>
<feature type="compositionally biased region" description="Basic and acidic residues" evidence="1">
    <location>
        <begin position="95"/>
        <end position="106"/>
    </location>
</feature>
<feature type="transmembrane region" description="Helical" evidence="2">
    <location>
        <begin position="28"/>
        <end position="47"/>
    </location>
</feature>
<dbReference type="EMBL" id="JBGUBD010000013">
    <property type="protein sequence ID" value="MFA9479946.1"/>
    <property type="molecule type" value="Genomic_DNA"/>
</dbReference>
<keyword evidence="2" id="KW-0812">Transmembrane</keyword>
<evidence type="ECO:0000313" key="4">
    <source>
        <dbReference type="Proteomes" id="UP001575105"/>
    </source>
</evidence>
<sequence length="106" mass="11381">MLLVAIAWIYGFANLVLARGYMRVGGIVVAPVWAFAVGFVTWPIIVLTSEPLGVIIGMLIHVASPFVTWYGLTDRALDESATSKGAKKAPVASGHDQKESCRDSYA</sequence>
<gene>
    <name evidence="3" type="ORF">ACERK3_16805</name>
</gene>
<keyword evidence="4" id="KW-1185">Reference proteome</keyword>
<evidence type="ECO:0000256" key="2">
    <source>
        <dbReference type="SAM" id="Phobius"/>
    </source>
</evidence>
<dbReference type="RefSeq" id="WP_425346872.1">
    <property type="nucleotide sequence ID" value="NZ_JBGUBD010000013.1"/>
</dbReference>